<dbReference type="GO" id="GO:0005524">
    <property type="term" value="F:ATP binding"/>
    <property type="evidence" value="ECO:0007669"/>
    <property type="project" value="UniProtKB-KW"/>
</dbReference>
<evidence type="ECO:0000259" key="8">
    <source>
        <dbReference type="SMART" id="SM00845"/>
    </source>
</evidence>
<dbReference type="PROSITE" id="PS01234">
    <property type="entry name" value="GATB"/>
    <property type="match status" value="1"/>
</dbReference>
<evidence type="ECO:0000256" key="1">
    <source>
        <dbReference type="ARBA" id="ARBA00005306"/>
    </source>
</evidence>
<dbReference type="FunFam" id="1.10.10.410:FF:000001">
    <property type="entry name" value="Aspartyl/glutamyl-tRNA(Asn/Gln) amidotransferase subunit B"/>
    <property type="match status" value="1"/>
</dbReference>
<proteinExistence type="inferred from homology"/>
<dbReference type="SUPFAM" id="SSF89095">
    <property type="entry name" value="GatB/YqeY motif"/>
    <property type="match status" value="1"/>
</dbReference>
<evidence type="ECO:0000256" key="2">
    <source>
        <dbReference type="ARBA" id="ARBA00022598"/>
    </source>
</evidence>
<accession>A0A382E231</accession>
<keyword evidence="3" id="KW-0547">Nucleotide-binding</keyword>
<dbReference type="GO" id="GO:0006412">
    <property type="term" value="P:translation"/>
    <property type="evidence" value="ECO:0007669"/>
    <property type="project" value="UniProtKB-KW"/>
</dbReference>
<dbReference type="Pfam" id="PF02637">
    <property type="entry name" value="GatB_Yqey"/>
    <property type="match status" value="1"/>
</dbReference>
<keyword evidence="2" id="KW-0436">Ligase</keyword>
<dbReference type="AlphaFoldDB" id="A0A382E231"/>
<dbReference type="InterPro" id="IPR014746">
    <property type="entry name" value="Gln_synth/guanido_kin_cat_dom"/>
</dbReference>
<keyword evidence="5" id="KW-0648">Protein biosynthesis</keyword>
<dbReference type="NCBIfam" id="TIGR00133">
    <property type="entry name" value="gatB"/>
    <property type="match status" value="1"/>
</dbReference>
<dbReference type="InterPro" id="IPR018027">
    <property type="entry name" value="Asn/Gln_amidotransferase"/>
</dbReference>
<dbReference type="Gene3D" id="1.10.10.410">
    <property type="match status" value="1"/>
</dbReference>
<dbReference type="SMART" id="SM00845">
    <property type="entry name" value="GatB_Yqey"/>
    <property type="match status" value="1"/>
</dbReference>
<comment type="similarity">
    <text evidence="1">Belongs to the GatB/GatE family. GatB subfamily.</text>
</comment>
<gene>
    <name evidence="9" type="ORF">METZ01_LOCUS197680</name>
</gene>
<name>A0A382E231_9ZZZZ</name>
<evidence type="ECO:0000256" key="5">
    <source>
        <dbReference type="ARBA" id="ARBA00022917"/>
    </source>
</evidence>
<dbReference type="SUPFAM" id="SSF55931">
    <property type="entry name" value="Glutamine synthetase/guanido kinase"/>
    <property type="match status" value="1"/>
</dbReference>
<sequence>HINSNGNSYSILDINRSGTPLMEIVTEPDLGSSDEVIEYIESLQKIIRYIKVGSANMEEGSFRCDANISVKEESEKKLGTKVEIKNMNRISAVAEAVDYEIKRQINNIENNIKIIQETRGWSEERKKTIPQRTKEESNDYRYFPEPDIPPLTIKSSWIEKIRNELPVLPQKRKEKYIKNYQLNDYDASLLTNDINFSDFFDKTINFLPKKLQNNETIKYLANLMNGEFNRLLNSNSNMEFYKIKFTEKDLAELIQIYKSNKINNKILKNVFEQMWNTGENPEKIITNNNMSIVTDTDELESTIYNIIESNPKAIEDFLSGKEQSKKFLLGQVMRATKGQADPSVSNSLINKILDKKK</sequence>
<evidence type="ECO:0000256" key="7">
    <source>
        <dbReference type="ARBA" id="ARBA00047913"/>
    </source>
</evidence>
<organism evidence="9">
    <name type="scientific">marine metagenome</name>
    <dbReference type="NCBI Taxonomy" id="408172"/>
    <lineage>
        <taxon>unclassified sequences</taxon>
        <taxon>metagenomes</taxon>
        <taxon>ecological metagenomes</taxon>
    </lineage>
</organism>
<dbReference type="EMBL" id="UINC01042336">
    <property type="protein sequence ID" value="SVB44826.1"/>
    <property type="molecule type" value="Genomic_DNA"/>
</dbReference>
<comment type="catalytic activity">
    <reaction evidence="6">
        <text>L-aspartyl-tRNA(Asn) + L-glutamine + ATP + H2O = L-asparaginyl-tRNA(Asn) + L-glutamate + ADP + phosphate + 2 H(+)</text>
        <dbReference type="Rhea" id="RHEA:14513"/>
        <dbReference type="Rhea" id="RHEA-COMP:9674"/>
        <dbReference type="Rhea" id="RHEA-COMP:9677"/>
        <dbReference type="ChEBI" id="CHEBI:15377"/>
        <dbReference type="ChEBI" id="CHEBI:15378"/>
        <dbReference type="ChEBI" id="CHEBI:29985"/>
        <dbReference type="ChEBI" id="CHEBI:30616"/>
        <dbReference type="ChEBI" id="CHEBI:43474"/>
        <dbReference type="ChEBI" id="CHEBI:58359"/>
        <dbReference type="ChEBI" id="CHEBI:78515"/>
        <dbReference type="ChEBI" id="CHEBI:78516"/>
        <dbReference type="ChEBI" id="CHEBI:456216"/>
    </reaction>
</comment>
<dbReference type="InterPro" id="IPR023168">
    <property type="entry name" value="GatB_Yqey_C_2"/>
</dbReference>
<reference evidence="9" key="1">
    <citation type="submission" date="2018-05" db="EMBL/GenBank/DDBJ databases">
        <authorList>
            <person name="Lanie J.A."/>
            <person name="Ng W.-L."/>
            <person name="Kazmierczak K.M."/>
            <person name="Andrzejewski T.M."/>
            <person name="Davidsen T.M."/>
            <person name="Wayne K.J."/>
            <person name="Tettelin H."/>
            <person name="Glass J.I."/>
            <person name="Rusch D."/>
            <person name="Podicherti R."/>
            <person name="Tsui H.-C.T."/>
            <person name="Winkler M.E."/>
        </authorList>
    </citation>
    <scope>NUCLEOTIDE SEQUENCE</scope>
</reference>
<dbReference type="Pfam" id="PF02934">
    <property type="entry name" value="GatB_N"/>
    <property type="match status" value="1"/>
</dbReference>
<dbReference type="InterPro" id="IPR004413">
    <property type="entry name" value="GatB"/>
</dbReference>
<dbReference type="GO" id="GO:0016884">
    <property type="term" value="F:carbon-nitrogen ligase activity, with glutamine as amido-N-donor"/>
    <property type="evidence" value="ECO:0007669"/>
    <property type="project" value="InterPro"/>
</dbReference>
<dbReference type="InterPro" id="IPR017958">
    <property type="entry name" value="Gln-tRNA_amidoTrfase_suB_CS"/>
</dbReference>
<dbReference type="InterPro" id="IPR017959">
    <property type="entry name" value="Asn/Gln-tRNA_amidoTrfase_suB/E"/>
</dbReference>
<feature type="domain" description="Asn/Gln amidotransferase" evidence="8">
    <location>
        <begin position="198"/>
        <end position="353"/>
    </location>
</feature>
<dbReference type="InterPro" id="IPR003789">
    <property type="entry name" value="Asn/Gln_tRNA_amidoTrase-B-like"/>
</dbReference>
<protein>
    <recommendedName>
        <fullName evidence="8">Asn/Gln amidotransferase domain-containing protein</fullName>
    </recommendedName>
</protein>
<feature type="non-terminal residue" evidence="9">
    <location>
        <position position="1"/>
    </location>
</feature>
<evidence type="ECO:0000256" key="6">
    <source>
        <dbReference type="ARBA" id="ARBA00047380"/>
    </source>
</evidence>
<keyword evidence="4" id="KW-0067">ATP-binding</keyword>
<dbReference type="PANTHER" id="PTHR11659">
    <property type="entry name" value="GLUTAMYL-TRNA GLN AMIDOTRANSFERASE SUBUNIT B MITOCHONDRIAL AND PROKARYOTIC PET112-RELATED"/>
    <property type="match status" value="1"/>
</dbReference>
<comment type="catalytic activity">
    <reaction evidence="7">
        <text>L-glutamyl-tRNA(Gln) + L-glutamine + ATP + H2O = L-glutaminyl-tRNA(Gln) + L-glutamate + ADP + phosphate + H(+)</text>
        <dbReference type="Rhea" id="RHEA:17521"/>
        <dbReference type="Rhea" id="RHEA-COMP:9681"/>
        <dbReference type="Rhea" id="RHEA-COMP:9684"/>
        <dbReference type="ChEBI" id="CHEBI:15377"/>
        <dbReference type="ChEBI" id="CHEBI:15378"/>
        <dbReference type="ChEBI" id="CHEBI:29985"/>
        <dbReference type="ChEBI" id="CHEBI:30616"/>
        <dbReference type="ChEBI" id="CHEBI:43474"/>
        <dbReference type="ChEBI" id="CHEBI:58359"/>
        <dbReference type="ChEBI" id="CHEBI:78520"/>
        <dbReference type="ChEBI" id="CHEBI:78521"/>
        <dbReference type="ChEBI" id="CHEBI:456216"/>
    </reaction>
</comment>
<evidence type="ECO:0000313" key="9">
    <source>
        <dbReference type="EMBL" id="SVB44826.1"/>
    </source>
</evidence>
<dbReference type="NCBIfam" id="NF004012">
    <property type="entry name" value="PRK05477.1-2"/>
    <property type="match status" value="1"/>
</dbReference>
<evidence type="ECO:0000256" key="4">
    <source>
        <dbReference type="ARBA" id="ARBA00022840"/>
    </source>
</evidence>
<evidence type="ECO:0000256" key="3">
    <source>
        <dbReference type="ARBA" id="ARBA00022741"/>
    </source>
</evidence>
<dbReference type="InterPro" id="IPR006075">
    <property type="entry name" value="Asn/Gln-tRNA_Trfase_suB/E_cat"/>
</dbReference>